<dbReference type="Proteomes" id="UP000391834">
    <property type="component" value="Unassembled WGS sequence"/>
</dbReference>
<evidence type="ECO:0000313" key="2">
    <source>
        <dbReference type="Proteomes" id="UP000391834"/>
    </source>
</evidence>
<proteinExistence type="predicted"/>
<reference evidence="1 2" key="1">
    <citation type="submission" date="2019-10" db="EMBL/GenBank/DDBJ databases">
        <title>Prolixibacter strains distinguished by the presence of nitrate reductase genes were adept at nitrate-dependent anaerobic corrosion of metallic iron and carbon steel.</title>
        <authorList>
            <person name="Iino T."/>
            <person name="Shono N."/>
            <person name="Ito K."/>
            <person name="Nakamura R."/>
            <person name="Sueoka K."/>
            <person name="Harayama S."/>
            <person name="Ohkuma M."/>
        </authorList>
    </citation>
    <scope>NUCLEOTIDE SEQUENCE [LARGE SCALE GENOMIC DNA]</scope>
    <source>
        <strain evidence="1 2">JCM 13498</strain>
    </source>
</reference>
<dbReference type="EMBL" id="BLAX01000001">
    <property type="protein sequence ID" value="GET35070.1"/>
    <property type="molecule type" value="Genomic_DNA"/>
</dbReference>
<evidence type="ECO:0000313" key="1">
    <source>
        <dbReference type="EMBL" id="GET35070.1"/>
    </source>
</evidence>
<dbReference type="RefSeq" id="WP_025865479.1">
    <property type="nucleotide sequence ID" value="NZ_BLAX01000001.1"/>
</dbReference>
<comment type="caution">
    <text evidence="1">The sequence shown here is derived from an EMBL/GenBank/DDBJ whole genome shotgun (WGS) entry which is preliminary data.</text>
</comment>
<name>A0A5M4B4R6_9BACT</name>
<sequence length="276" mass="32129">MSNWTILKPFGKDELEAMYELHHAVQFIALAGEHLVEKRHHDDHRSMFWHHDGFFYGENIKVHHEYHHVGLDVTSFTLILLDEYLHILKKVPLTGLTKTEVLARFKSMLHHHQLDDDAIQFPVDKNTPTKLDDDFTFGQHSGHALWQNIALRNNTTIALEKVLKQFEHTGEIRTWPQHFNTETIIPMRRESHGELLRSISVGLAAPGNQVKEPHFYVILRKDQPDVTPGRDSNAPGQWLLENQTHRILLLSEVIRSDDQQELVDRFFAESVEIFLP</sequence>
<dbReference type="AlphaFoldDB" id="A0A5M4B4R6"/>
<protein>
    <submittedName>
        <fullName evidence="1">Uncharacterized protein</fullName>
    </submittedName>
</protein>
<gene>
    <name evidence="1" type="ORF">PbJCM13498_39330</name>
</gene>
<keyword evidence="2" id="KW-1185">Reference proteome</keyword>
<accession>A0A5M4B4R6</accession>
<organism evidence="1 2">
    <name type="scientific">Prolixibacter bellariivorans</name>
    <dbReference type="NCBI Taxonomy" id="314319"/>
    <lineage>
        <taxon>Bacteria</taxon>
        <taxon>Pseudomonadati</taxon>
        <taxon>Bacteroidota</taxon>
        <taxon>Bacteroidia</taxon>
        <taxon>Marinilabiliales</taxon>
        <taxon>Prolixibacteraceae</taxon>
        <taxon>Prolixibacter</taxon>
    </lineage>
</organism>
<dbReference type="OrthoDB" id="1158385at2"/>